<dbReference type="Proteomes" id="UP001311799">
    <property type="component" value="Unassembled WGS sequence"/>
</dbReference>
<protein>
    <recommendedName>
        <fullName evidence="5">RING-type domain-containing protein</fullName>
    </recommendedName>
</protein>
<evidence type="ECO:0000259" key="5">
    <source>
        <dbReference type="PROSITE" id="PS50089"/>
    </source>
</evidence>
<accession>A0AAV9Y1F6</accession>
<name>A0AAV9Y1F6_9CRYT</name>
<feature type="domain" description="RING-type" evidence="5">
    <location>
        <begin position="85"/>
        <end position="125"/>
    </location>
</feature>
<dbReference type="CDD" id="cd16531">
    <property type="entry name" value="RING-HC_RING1-like"/>
    <property type="match status" value="1"/>
</dbReference>
<dbReference type="InterPro" id="IPR001841">
    <property type="entry name" value="Znf_RING"/>
</dbReference>
<sequence>MSENPKLTDEDFYEKYPNYDVLISSLDIPNDLKAFEVVCPPRKVGKNKISEIAGIESDKNNLLDESILLNITTLGESDLYADFNCLICFSILRKTMVVKDCMHRFCCECIEKCVRIGLRECPQCRLHISSRRALRNDEIMNTLTLRLFPKAIKFEEKYQELLVERNKRQRIGEYVNSNDKTIEFESTIVKNHGYQLISVHLKPVLNDCLIKSTGNENNIELKLPLYVRLSYIKQYILGKIRLEKPYEKYQIQLYLNKEFKNVSTEDEKENKREINSDSNIKNQGVKIKKMLLECDDEKIENLIENERRHIEYSKKKELFISYKLLIKQ</sequence>
<dbReference type="InterPro" id="IPR017907">
    <property type="entry name" value="Znf_RING_CS"/>
</dbReference>
<evidence type="ECO:0000313" key="6">
    <source>
        <dbReference type="EMBL" id="KAK6590194.1"/>
    </source>
</evidence>
<evidence type="ECO:0000256" key="2">
    <source>
        <dbReference type="ARBA" id="ARBA00022771"/>
    </source>
</evidence>
<dbReference type="PANTHER" id="PTHR46537">
    <property type="entry name" value="OS11G0578200 PROTEIN"/>
    <property type="match status" value="1"/>
</dbReference>
<evidence type="ECO:0000256" key="1">
    <source>
        <dbReference type="ARBA" id="ARBA00022723"/>
    </source>
</evidence>
<dbReference type="EMBL" id="JAWDEY010000008">
    <property type="protein sequence ID" value="KAK6590194.1"/>
    <property type="molecule type" value="Genomic_DNA"/>
</dbReference>
<dbReference type="PROSITE" id="PS50089">
    <property type="entry name" value="ZF_RING_2"/>
    <property type="match status" value="1"/>
</dbReference>
<dbReference type="InterPro" id="IPR044592">
    <property type="entry name" value="RING1A/B"/>
</dbReference>
<dbReference type="SMART" id="SM00184">
    <property type="entry name" value="RING"/>
    <property type="match status" value="1"/>
</dbReference>
<dbReference type="InterPro" id="IPR013083">
    <property type="entry name" value="Znf_RING/FYVE/PHD"/>
</dbReference>
<gene>
    <name evidence="6" type="ORF">RS030_172577</name>
</gene>
<keyword evidence="3" id="KW-0862">Zinc</keyword>
<dbReference type="Pfam" id="PF13923">
    <property type="entry name" value="zf-C3HC4_2"/>
    <property type="match status" value="1"/>
</dbReference>
<proteinExistence type="predicted"/>
<keyword evidence="7" id="KW-1185">Reference proteome</keyword>
<dbReference type="GO" id="GO:0008270">
    <property type="term" value="F:zinc ion binding"/>
    <property type="evidence" value="ECO:0007669"/>
    <property type="project" value="UniProtKB-KW"/>
</dbReference>
<keyword evidence="1" id="KW-0479">Metal-binding</keyword>
<dbReference type="Gene3D" id="3.30.40.10">
    <property type="entry name" value="Zinc/RING finger domain, C3HC4 (zinc finger)"/>
    <property type="match status" value="1"/>
</dbReference>
<keyword evidence="2 4" id="KW-0863">Zinc-finger</keyword>
<reference evidence="6 7" key="1">
    <citation type="submission" date="2023-10" db="EMBL/GenBank/DDBJ databases">
        <title>Comparative genomics analysis reveals potential genetic determinants of host preference in Cryptosporidium xiaoi.</title>
        <authorList>
            <person name="Xiao L."/>
            <person name="Li J."/>
        </authorList>
    </citation>
    <scope>NUCLEOTIDE SEQUENCE [LARGE SCALE GENOMIC DNA]</scope>
    <source>
        <strain evidence="6 7">52996</strain>
    </source>
</reference>
<comment type="caution">
    <text evidence="6">The sequence shown here is derived from an EMBL/GenBank/DDBJ whole genome shotgun (WGS) entry which is preliminary data.</text>
</comment>
<dbReference type="AlphaFoldDB" id="A0AAV9Y1F6"/>
<evidence type="ECO:0000256" key="4">
    <source>
        <dbReference type="PROSITE-ProRule" id="PRU00175"/>
    </source>
</evidence>
<evidence type="ECO:0000256" key="3">
    <source>
        <dbReference type="ARBA" id="ARBA00022833"/>
    </source>
</evidence>
<dbReference type="PROSITE" id="PS00518">
    <property type="entry name" value="ZF_RING_1"/>
    <property type="match status" value="1"/>
</dbReference>
<evidence type="ECO:0000313" key="7">
    <source>
        <dbReference type="Proteomes" id="UP001311799"/>
    </source>
</evidence>
<organism evidence="6 7">
    <name type="scientific">Cryptosporidium xiaoi</name>
    <dbReference type="NCBI Taxonomy" id="659607"/>
    <lineage>
        <taxon>Eukaryota</taxon>
        <taxon>Sar</taxon>
        <taxon>Alveolata</taxon>
        <taxon>Apicomplexa</taxon>
        <taxon>Conoidasida</taxon>
        <taxon>Coccidia</taxon>
        <taxon>Eucoccidiorida</taxon>
        <taxon>Eimeriorina</taxon>
        <taxon>Cryptosporidiidae</taxon>
        <taxon>Cryptosporidium</taxon>
    </lineage>
</organism>
<dbReference type="SUPFAM" id="SSF57850">
    <property type="entry name" value="RING/U-box"/>
    <property type="match status" value="1"/>
</dbReference>
<dbReference type="PANTHER" id="PTHR46537:SF3">
    <property type="entry name" value="E3 UBIQUITIN-PROTEIN LIGASE RING1A"/>
    <property type="match status" value="1"/>
</dbReference>